<sequence length="451" mass="49565">MDSTSVVVGLALAGLVVFAVGAEAPTAYANVFDMMSDLIIEYGDLVGLIHHIASVAIFASLLAYLSAFFRGCLPTVASRVNPILESFSAGATRRAILVRESVIDAAWGFINALRSVTLAGILSWMLCRLDLPLGLLVLGPFIPAILRKYFLWKSWGEARLEDFVDFVCVDTKRQIERRRAIKSRELVYGVQIKKLAELNDEVAKLARKAHDTFRDALARHWAEGQYEELRPTEFTGRVAAVVPEEGPVPFLGLWFRLRHRIDLRVHWSDHTMRRSESAMACNQASIAGLEHQVALRSAEIRAIIDQGLVCRQRLREKWAREADPARRTRIDRTARQVTAVAPTIRIREGASTLDRIRAAQMRAAEDSRKERKLAAAASLAAAAAVDTPDSAAVAPSLPSLPAPPTPLALPAPPSSPSPEEKLAAAVATPLPKSRKETLLDNVRQSLEQSRA</sequence>
<dbReference type="AlphaFoldDB" id="A0AAN6VPQ1"/>
<keyword evidence="2" id="KW-1133">Transmembrane helix</keyword>
<name>A0AAN6VPQ1_9PEZI</name>
<organism evidence="3 4">
    <name type="scientific">Chaetomidium leptoderma</name>
    <dbReference type="NCBI Taxonomy" id="669021"/>
    <lineage>
        <taxon>Eukaryota</taxon>
        <taxon>Fungi</taxon>
        <taxon>Dikarya</taxon>
        <taxon>Ascomycota</taxon>
        <taxon>Pezizomycotina</taxon>
        <taxon>Sordariomycetes</taxon>
        <taxon>Sordariomycetidae</taxon>
        <taxon>Sordariales</taxon>
        <taxon>Chaetomiaceae</taxon>
        <taxon>Chaetomidium</taxon>
    </lineage>
</organism>
<feature type="transmembrane region" description="Helical" evidence="2">
    <location>
        <begin position="45"/>
        <end position="69"/>
    </location>
</feature>
<feature type="transmembrane region" description="Helical" evidence="2">
    <location>
        <begin position="131"/>
        <end position="150"/>
    </location>
</feature>
<reference evidence="3" key="2">
    <citation type="submission" date="2023-05" db="EMBL/GenBank/DDBJ databases">
        <authorList>
            <consortium name="Lawrence Berkeley National Laboratory"/>
            <person name="Steindorff A."/>
            <person name="Hensen N."/>
            <person name="Bonometti L."/>
            <person name="Westerberg I."/>
            <person name="Brannstrom I.O."/>
            <person name="Guillou S."/>
            <person name="Cros-Aarteil S."/>
            <person name="Calhoun S."/>
            <person name="Haridas S."/>
            <person name="Kuo A."/>
            <person name="Mondo S."/>
            <person name="Pangilinan J."/>
            <person name="Riley R."/>
            <person name="Labutti K."/>
            <person name="Andreopoulos B."/>
            <person name="Lipzen A."/>
            <person name="Chen C."/>
            <person name="Yanf M."/>
            <person name="Daum C."/>
            <person name="Ng V."/>
            <person name="Clum A."/>
            <person name="Ohm R."/>
            <person name="Martin F."/>
            <person name="Silar P."/>
            <person name="Natvig D."/>
            <person name="Lalanne C."/>
            <person name="Gautier V."/>
            <person name="Ament-Velasquez S.L."/>
            <person name="Kruys A."/>
            <person name="Hutchinson M.I."/>
            <person name="Powell A.J."/>
            <person name="Barry K."/>
            <person name="Miller A.N."/>
            <person name="Grigoriev I.V."/>
            <person name="Debuchy R."/>
            <person name="Gladieux P."/>
            <person name="Thoren M.H."/>
            <person name="Johannesson H."/>
        </authorList>
    </citation>
    <scope>NUCLEOTIDE SEQUENCE</scope>
    <source>
        <strain evidence="3">CBS 538.74</strain>
    </source>
</reference>
<comment type="caution">
    <text evidence="3">The sequence shown here is derived from an EMBL/GenBank/DDBJ whole genome shotgun (WGS) entry which is preliminary data.</text>
</comment>
<feature type="compositionally biased region" description="Low complexity" evidence="1">
    <location>
        <begin position="385"/>
        <end position="397"/>
    </location>
</feature>
<dbReference type="Proteomes" id="UP001302745">
    <property type="component" value="Unassembled WGS sequence"/>
</dbReference>
<evidence type="ECO:0000313" key="4">
    <source>
        <dbReference type="Proteomes" id="UP001302745"/>
    </source>
</evidence>
<evidence type="ECO:0000256" key="2">
    <source>
        <dbReference type="SAM" id="Phobius"/>
    </source>
</evidence>
<protein>
    <submittedName>
        <fullName evidence="3">Uncharacterized protein</fullName>
    </submittedName>
</protein>
<proteinExistence type="predicted"/>
<gene>
    <name evidence="3" type="ORF">C8A00DRAFT_41879</name>
</gene>
<evidence type="ECO:0000313" key="3">
    <source>
        <dbReference type="EMBL" id="KAK4155518.1"/>
    </source>
</evidence>
<evidence type="ECO:0000256" key="1">
    <source>
        <dbReference type="SAM" id="MobiDB-lite"/>
    </source>
</evidence>
<dbReference type="EMBL" id="MU856886">
    <property type="protein sequence ID" value="KAK4155518.1"/>
    <property type="molecule type" value="Genomic_DNA"/>
</dbReference>
<reference evidence="3" key="1">
    <citation type="journal article" date="2023" name="Mol. Phylogenet. Evol.">
        <title>Genome-scale phylogeny and comparative genomics of the fungal order Sordariales.</title>
        <authorList>
            <person name="Hensen N."/>
            <person name="Bonometti L."/>
            <person name="Westerberg I."/>
            <person name="Brannstrom I.O."/>
            <person name="Guillou S."/>
            <person name="Cros-Aarteil S."/>
            <person name="Calhoun S."/>
            <person name="Haridas S."/>
            <person name="Kuo A."/>
            <person name="Mondo S."/>
            <person name="Pangilinan J."/>
            <person name="Riley R."/>
            <person name="LaButti K."/>
            <person name="Andreopoulos B."/>
            <person name="Lipzen A."/>
            <person name="Chen C."/>
            <person name="Yan M."/>
            <person name="Daum C."/>
            <person name="Ng V."/>
            <person name="Clum A."/>
            <person name="Steindorff A."/>
            <person name="Ohm R.A."/>
            <person name="Martin F."/>
            <person name="Silar P."/>
            <person name="Natvig D.O."/>
            <person name="Lalanne C."/>
            <person name="Gautier V."/>
            <person name="Ament-Velasquez S.L."/>
            <person name="Kruys A."/>
            <person name="Hutchinson M.I."/>
            <person name="Powell A.J."/>
            <person name="Barry K."/>
            <person name="Miller A.N."/>
            <person name="Grigoriev I.V."/>
            <person name="Debuchy R."/>
            <person name="Gladieux P."/>
            <person name="Hiltunen Thoren M."/>
            <person name="Johannesson H."/>
        </authorList>
    </citation>
    <scope>NUCLEOTIDE SEQUENCE</scope>
    <source>
        <strain evidence="3">CBS 538.74</strain>
    </source>
</reference>
<keyword evidence="4" id="KW-1185">Reference proteome</keyword>
<feature type="region of interest" description="Disordered" evidence="1">
    <location>
        <begin position="385"/>
        <end position="451"/>
    </location>
</feature>
<keyword evidence="2" id="KW-0812">Transmembrane</keyword>
<feature type="compositionally biased region" description="Polar residues" evidence="1">
    <location>
        <begin position="442"/>
        <end position="451"/>
    </location>
</feature>
<accession>A0AAN6VPQ1</accession>
<keyword evidence="2" id="KW-0472">Membrane</keyword>
<feature type="compositionally biased region" description="Pro residues" evidence="1">
    <location>
        <begin position="398"/>
        <end position="416"/>
    </location>
</feature>